<reference evidence="1 2" key="1">
    <citation type="submission" date="2022-02" db="EMBL/GenBank/DDBJ databases">
        <title>Draft genome sequence of Mezorhizobium retamae strain IRAMC:0171 isolated from Retama raetam nodules.</title>
        <authorList>
            <person name="Bengaied R."/>
            <person name="Sbissi I."/>
            <person name="Huber K."/>
            <person name="Ghodbane F."/>
            <person name="Nouioui I."/>
            <person name="Tarhouni M."/>
            <person name="Gtari M."/>
        </authorList>
    </citation>
    <scope>NUCLEOTIDE SEQUENCE [LARGE SCALE GENOMIC DNA]</scope>
    <source>
        <strain evidence="1 2">IRAMC:0171</strain>
    </source>
</reference>
<comment type="caution">
    <text evidence="1">The sequence shown here is derived from an EMBL/GenBank/DDBJ whole genome shotgun (WGS) entry which is preliminary data.</text>
</comment>
<proteinExistence type="predicted"/>
<organism evidence="1 2">
    <name type="scientific">Mesorhizobium retamae</name>
    <dbReference type="NCBI Taxonomy" id="2912854"/>
    <lineage>
        <taxon>Bacteria</taxon>
        <taxon>Pseudomonadati</taxon>
        <taxon>Pseudomonadota</taxon>
        <taxon>Alphaproteobacteria</taxon>
        <taxon>Hyphomicrobiales</taxon>
        <taxon>Phyllobacteriaceae</taxon>
        <taxon>Mesorhizobium</taxon>
    </lineage>
</organism>
<gene>
    <name evidence="1" type="ORF">L4923_19755</name>
</gene>
<name>A0ABS9QIQ3_9HYPH</name>
<dbReference type="RefSeq" id="WP_239368261.1">
    <property type="nucleotide sequence ID" value="NZ_JAKREW010000022.1"/>
</dbReference>
<evidence type="ECO:0000313" key="1">
    <source>
        <dbReference type="EMBL" id="MCG7507271.1"/>
    </source>
</evidence>
<protein>
    <submittedName>
        <fullName evidence="1">TonB C-terminal domain-containing protein</fullName>
    </submittedName>
</protein>
<dbReference type="Gene3D" id="3.30.1150.10">
    <property type="match status" value="1"/>
</dbReference>
<dbReference type="Proteomes" id="UP001201701">
    <property type="component" value="Unassembled WGS sequence"/>
</dbReference>
<accession>A0ABS9QIQ3</accession>
<keyword evidence="2" id="KW-1185">Reference proteome</keyword>
<sequence length="104" mass="11486">MAAMAAMRDKISGCWSIPAKAVPEELDAFQTEIVVHLRPDGSLAEKPVVRRSKEGKTFQLFAASAIRAIEKCAPYTMLLPYDPEVWSEIVVTFDPSEIPPAPQQ</sequence>
<dbReference type="SUPFAM" id="SSF74653">
    <property type="entry name" value="TolA/TonB C-terminal domain"/>
    <property type="match status" value="1"/>
</dbReference>
<evidence type="ECO:0000313" key="2">
    <source>
        <dbReference type="Proteomes" id="UP001201701"/>
    </source>
</evidence>
<dbReference type="EMBL" id="JAKREW010000022">
    <property type="protein sequence ID" value="MCG7507271.1"/>
    <property type="molecule type" value="Genomic_DNA"/>
</dbReference>